<feature type="compositionally biased region" description="Basic and acidic residues" evidence="11">
    <location>
        <begin position="701"/>
        <end position="723"/>
    </location>
</feature>
<dbReference type="PROSITE" id="PS51714">
    <property type="entry name" value="G_BMS1"/>
    <property type="match status" value="1"/>
</dbReference>
<gene>
    <name evidence="13" type="ORF">PPACK8108_LOCUS21740</name>
</gene>
<keyword evidence="3" id="KW-0597">Phosphoprotein</keyword>
<dbReference type="GO" id="GO:0003924">
    <property type="term" value="F:GTPase activity"/>
    <property type="evidence" value="ECO:0007669"/>
    <property type="project" value="TreeGrafter"/>
</dbReference>
<dbReference type="GO" id="GO:0034511">
    <property type="term" value="F:U3 snoRNA binding"/>
    <property type="evidence" value="ECO:0007669"/>
    <property type="project" value="TreeGrafter"/>
</dbReference>
<dbReference type="EMBL" id="CALTRL010005826">
    <property type="protein sequence ID" value="CAH7687019.1"/>
    <property type="molecule type" value="Genomic_DNA"/>
</dbReference>
<reference evidence="13" key="1">
    <citation type="submission" date="2022-06" db="EMBL/GenBank/DDBJ databases">
        <authorList>
            <consortium name="SYNGENTA / RWTH Aachen University"/>
        </authorList>
    </citation>
    <scope>NUCLEOTIDE SEQUENCE</scope>
</reference>
<dbReference type="GO" id="GO:0005525">
    <property type="term" value="F:GTP binding"/>
    <property type="evidence" value="ECO:0007669"/>
    <property type="project" value="UniProtKB-KW"/>
</dbReference>
<dbReference type="SUPFAM" id="SSF52540">
    <property type="entry name" value="P-loop containing nucleoside triphosphate hydrolases"/>
    <property type="match status" value="1"/>
</dbReference>
<dbReference type="SMART" id="SM01362">
    <property type="entry name" value="DUF663"/>
    <property type="match status" value="1"/>
</dbReference>
<dbReference type="AlphaFoldDB" id="A0AAV0BJ90"/>
<dbReference type="GO" id="GO:0030686">
    <property type="term" value="C:90S preribosome"/>
    <property type="evidence" value="ECO:0007669"/>
    <property type="project" value="TreeGrafter"/>
</dbReference>
<keyword evidence="4" id="KW-0547">Nucleotide-binding</keyword>
<dbReference type="InterPro" id="IPR039761">
    <property type="entry name" value="Bms1/Tsr1"/>
</dbReference>
<dbReference type="PANTHER" id="PTHR12858">
    <property type="entry name" value="RIBOSOME BIOGENESIS PROTEIN"/>
    <property type="match status" value="1"/>
</dbReference>
<feature type="region of interest" description="Disordered" evidence="11">
    <location>
        <begin position="1128"/>
        <end position="1186"/>
    </location>
</feature>
<dbReference type="CDD" id="cd01882">
    <property type="entry name" value="BMS1"/>
    <property type="match status" value="1"/>
</dbReference>
<dbReference type="InterPro" id="IPR030387">
    <property type="entry name" value="G_Bms1/Tsr1_dom"/>
</dbReference>
<feature type="compositionally biased region" description="Basic and acidic residues" evidence="11">
    <location>
        <begin position="1137"/>
        <end position="1179"/>
    </location>
</feature>
<name>A0AAV0BJ90_PHAPC</name>
<feature type="region of interest" description="Disordered" evidence="11">
    <location>
        <begin position="1"/>
        <end position="81"/>
    </location>
</feature>
<feature type="compositionally biased region" description="Acidic residues" evidence="11">
    <location>
        <begin position="460"/>
        <end position="472"/>
    </location>
</feature>
<evidence type="ECO:0000256" key="3">
    <source>
        <dbReference type="ARBA" id="ARBA00022553"/>
    </source>
</evidence>
<keyword evidence="7" id="KW-0342">GTP-binding</keyword>
<feature type="region of interest" description="Disordered" evidence="11">
    <location>
        <begin position="524"/>
        <end position="566"/>
    </location>
</feature>
<dbReference type="Pfam" id="PF04950">
    <property type="entry name" value="RIBIOP_C"/>
    <property type="match status" value="1"/>
</dbReference>
<feature type="compositionally biased region" description="Polar residues" evidence="11">
    <location>
        <begin position="447"/>
        <end position="456"/>
    </location>
</feature>
<dbReference type="InterPro" id="IPR012948">
    <property type="entry name" value="AARP2CN"/>
</dbReference>
<dbReference type="Proteomes" id="UP001153365">
    <property type="component" value="Unassembled WGS sequence"/>
</dbReference>
<comment type="similarity">
    <text evidence="10">Belongs to the TRAFAC class translation factor GTPase superfamily. Bms1-like GTPase family. BMS1 subfamily.</text>
</comment>
<organism evidence="13 14">
    <name type="scientific">Phakopsora pachyrhizi</name>
    <name type="common">Asian soybean rust disease fungus</name>
    <dbReference type="NCBI Taxonomy" id="170000"/>
    <lineage>
        <taxon>Eukaryota</taxon>
        <taxon>Fungi</taxon>
        <taxon>Dikarya</taxon>
        <taxon>Basidiomycota</taxon>
        <taxon>Pucciniomycotina</taxon>
        <taxon>Pucciniomycetes</taxon>
        <taxon>Pucciniales</taxon>
        <taxon>Phakopsoraceae</taxon>
        <taxon>Phakopsora</taxon>
    </lineage>
</organism>
<evidence type="ECO:0000256" key="1">
    <source>
        <dbReference type="ARBA" id="ARBA00004604"/>
    </source>
</evidence>
<comment type="subcellular location">
    <subcellularLocation>
        <location evidence="1">Nucleus</location>
        <location evidence="1">Nucleolus</location>
    </subcellularLocation>
</comment>
<feature type="region of interest" description="Disordered" evidence="11">
    <location>
        <begin position="376"/>
        <end position="398"/>
    </location>
</feature>
<evidence type="ECO:0000256" key="9">
    <source>
        <dbReference type="ARBA" id="ARBA00049117"/>
    </source>
</evidence>
<dbReference type="Pfam" id="PF08142">
    <property type="entry name" value="AARP2CN"/>
    <property type="match status" value="1"/>
</dbReference>
<dbReference type="InterPro" id="IPR003593">
    <property type="entry name" value="AAA+_ATPase"/>
</dbReference>
<sequence>MEQQNNRPHRPSQRKEKTDNNRGKNPKAFAPKSGRKAEKQSRRRVEKDQAKLHLPLPDRTFGLRPVENESKKPSTSKAADTVDPPPVIIAIMGPPGVGKTTLIRSIVRRYTKNTLPEIRGPVTVVAGKSRRLTIIECPDDLGAMVDLSKIADLVILVIDGSFGFEMETFEALSALSSHGLPKLMAVLTHLDLIKTPAALKDQKKRLKHRFWTEVYDGAKMFYLSGVQNGRYPDREIINLTRFISVVKFRPLVFRNSHPYMLADKFEDLTPRETVRNEPTCDRTIAVWGYLRGIPLRPPSQTVTPKVHVPGSGVDSFFIMKMAALGDPCPLPTAESEKRRKIAEKHKLIHAPMSGGAGGAVVFDGENVWVNTSNNFSKKKQSEDHEEYSDDESEDEEGIGEGVKMVVDLQSAKSGLGDSLKSKSIRLLKDSEKPLEMADQSDDEVSEDPSNSGQSSGEGELSNDDEDWSDDHESDFINGRADDDEKLEGKSTFSSKRASRRKAGSWNVSHKADEDIAFAESDSDLSFGSRGLLSDGENQSGVNFSDEELGETDGGSDDDGDDGPRWKQNLQKVATRMAAERRVRCDPMRVIYDDRLDPAQVCCRLRGEESKESEVKGDGLDKEDDELFQLSQQAEGLKIQLGGNDFFSFYRPVDGNELEVWAKDSRLNSIRHLFITGDEDGGGKRGDDEYESEGGDFEDLETGEKKFGNRTEGTESVHQAKDSSKELLAKKEALKRRFDREYDGSSDEEDGKKDFYTQQKEEINRRIEATVKEFEDDDPQTRLSVEGHRPGSYLRIEISGVSPELVENFDPRFPFVLGGLLPGEDSLGFVQVRLKKHRWYPKVLKTNDPLIISVGWRRFQTVPIYSLDDGTRNRMLKYTPEHTHCLATFYGPVSAPNTGLCAFSRMGSGSTNFRISATGVVLDVDGSSKIVKKLKLTGVPYKIFKNTAFVKGMFNTSLEVAKFEGAQIRTVSGIRGQVKRALSKPEGNYRATFEDKVLMSDLIFLRAWYHVKPRMFYIPVGSLLLPNKNRWQGMRLTGEVRRDQQIKTPININSQYRPIVRDTRKFNTLKIPKKLQTSLPFSSKSKLLKPRKSKTYLEKRRTEILHSKEEVRRSSLLQQAQAITKSRAMKRKLNKSAKNQERLKKMEKLNSDGRTERQKEVRKEFFRQESKRKVSGDESRSKKRQRK</sequence>
<dbReference type="GO" id="GO:0000462">
    <property type="term" value="P:maturation of SSU-rRNA from tricistronic rRNA transcript (SSU-rRNA, 5.8S rRNA, LSU-rRNA)"/>
    <property type="evidence" value="ECO:0007669"/>
    <property type="project" value="TreeGrafter"/>
</dbReference>
<evidence type="ECO:0000259" key="12">
    <source>
        <dbReference type="PROSITE" id="PS51714"/>
    </source>
</evidence>
<evidence type="ECO:0000313" key="13">
    <source>
        <dbReference type="EMBL" id="CAH7687019.1"/>
    </source>
</evidence>
<evidence type="ECO:0000256" key="4">
    <source>
        <dbReference type="ARBA" id="ARBA00022741"/>
    </source>
</evidence>
<keyword evidence="8" id="KW-0539">Nucleus</keyword>
<proteinExistence type="inferred from homology"/>
<dbReference type="FunFam" id="3.40.50.300:FF:000105">
    <property type="entry name" value="BMS1 ribosome biogenesis factor"/>
    <property type="match status" value="1"/>
</dbReference>
<feature type="compositionally biased region" description="Basic and acidic residues" evidence="11">
    <location>
        <begin position="13"/>
        <end position="22"/>
    </location>
</feature>
<dbReference type="GO" id="GO:0005654">
    <property type="term" value="C:nucleoplasm"/>
    <property type="evidence" value="ECO:0007669"/>
    <property type="project" value="UniProtKB-ARBA"/>
</dbReference>
<feature type="region of interest" description="Disordered" evidence="11">
    <location>
        <begin position="677"/>
        <end position="723"/>
    </location>
</feature>
<keyword evidence="5" id="KW-0378">Hydrolase</keyword>
<evidence type="ECO:0000313" key="14">
    <source>
        <dbReference type="Proteomes" id="UP001153365"/>
    </source>
</evidence>
<dbReference type="PANTHER" id="PTHR12858:SF2">
    <property type="entry name" value="RIBOSOME BIOGENESIS PROTEIN BMS1 HOMOLOG"/>
    <property type="match status" value="1"/>
</dbReference>
<feature type="compositionally biased region" description="Basic and acidic residues" evidence="11">
    <location>
        <begin position="479"/>
        <end position="488"/>
    </location>
</feature>
<dbReference type="SMART" id="SM00382">
    <property type="entry name" value="AAA"/>
    <property type="match status" value="1"/>
</dbReference>
<dbReference type="InterPro" id="IPR027417">
    <property type="entry name" value="P-loop_NTPase"/>
</dbReference>
<feature type="compositionally biased region" description="Acidic residues" evidence="11">
    <location>
        <begin position="383"/>
        <end position="398"/>
    </location>
</feature>
<evidence type="ECO:0000256" key="7">
    <source>
        <dbReference type="ARBA" id="ARBA00023134"/>
    </source>
</evidence>
<keyword evidence="6" id="KW-0067">ATP-binding</keyword>
<feature type="compositionally biased region" description="Basic and acidic residues" evidence="11">
    <location>
        <begin position="35"/>
        <end position="51"/>
    </location>
</feature>
<comment type="catalytic activity">
    <reaction evidence="9">
        <text>GTP + H2O = GDP + phosphate + H(+)</text>
        <dbReference type="Rhea" id="RHEA:19669"/>
        <dbReference type="ChEBI" id="CHEBI:15377"/>
        <dbReference type="ChEBI" id="CHEBI:15378"/>
        <dbReference type="ChEBI" id="CHEBI:37565"/>
        <dbReference type="ChEBI" id="CHEBI:43474"/>
        <dbReference type="ChEBI" id="CHEBI:58189"/>
    </reaction>
    <physiologicalReaction direction="left-to-right" evidence="9">
        <dbReference type="Rhea" id="RHEA:19670"/>
    </physiologicalReaction>
</comment>
<comment type="caution">
    <text evidence="13">The sequence shown here is derived from an EMBL/GenBank/DDBJ whole genome shotgun (WGS) entry which is preliminary data.</text>
</comment>
<keyword evidence="2" id="KW-0690">Ribosome biogenesis</keyword>
<feature type="compositionally biased region" description="Acidic residues" evidence="11">
    <location>
        <begin position="544"/>
        <end position="560"/>
    </location>
</feature>
<dbReference type="GO" id="GO:0032040">
    <property type="term" value="C:small-subunit processome"/>
    <property type="evidence" value="ECO:0007669"/>
    <property type="project" value="UniProtKB-ARBA"/>
</dbReference>
<dbReference type="Gene3D" id="3.40.50.300">
    <property type="entry name" value="P-loop containing nucleotide triphosphate hydrolases"/>
    <property type="match status" value="1"/>
</dbReference>
<accession>A0AAV0BJ90</accession>
<dbReference type="SMART" id="SM00785">
    <property type="entry name" value="AARP2CN"/>
    <property type="match status" value="1"/>
</dbReference>
<evidence type="ECO:0000256" key="6">
    <source>
        <dbReference type="ARBA" id="ARBA00022840"/>
    </source>
</evidence>
<evidence type="ECO:0000256" key="11">
    <source>
        <dbReference type="SAM" id="MobiDB-lite"/>
    </source>
</evidence>
<evidence type="ECO:0000256" key="2">
    <source>
        <dbReference type="ARBA" id="ARBA00022517"/>
    </source>
</evidence>
<dbReference type="GO" id="GO:0005524">
    <property type="term" value="F:ATP binding"/>
    <property type="evidence" value="ECO:0007669"/>
    <property type="project" value="UniProtKB-KW"/>
</dbReference>
<keyword evidence="14" id="KW-1185">Reference proteome</keyword>
<dbReference type="InterPro" id="IPR007034">
    <property type="entry name" value="BMS1_TSR1_C"/>
</dbReference>
<feature type="region of interest" description="Disordered" evidence="11">
    <location>
        <begin position="738"/>
        <end position="757"/>
    </location>
</feature>
<dbReference type="InterPro" id="IPR037875">
    <property type="entry name" value="Bms1_N"/>
</dbReference>
<evidence type="ECO:0000256" key="5">
    <source>
        <dbReference type="ARBA" id="ARBA00022801"/>
    </source>
</evidence>
<feature type="compositionally biased region" description="Acidic residues" evidence="11">
    <location>
        <begin position="687"/>
        <end position="700"/>
    </location>
</feature>
<feature type="compositionally biased region" description="Basic and acidic residues" evidence="11">
    <location>
        <begin position="426"/>
        <end position="435"/>
    </location>
</feature>
<evidence type="ECO:0000256" key="10">
    <source>
        <dbReference type="ARBA" id="ARBA00061391"/>
    </source>
</evidence>
<protein>
    <recommendedName>
        <fullName evidence="12">Bms1-type G domain-containing protein</fullName>
    </recommendedName>
</protein>
<feature type="domain" description="Bms1-type G" evidence="12">
    <location>
        <begin position="84"/>
        <end position="249"/>
    </location>
</feature>
<dbReference type="GO" id="GO:0000479">
    <property type="term" value="P:endonucleolytic cleavage of tricistronic rRNA transcript (SSU-rRNA, 5.8S rRNA, LSU-rRNA)"/>
    <property type="evidence" value="ECO:0007669"/>
    <property type="project" value="TreeGrafter"/>
</dbReference>
<evidence type="ECO:0000256" key="8">
    <source>
        <dbReference type="ARBA" id="ARBA00023242"/>
    </source>
</evidence>
<feature type="region of interest" description="Disordered" evidence="11">
    <location>
        <begin position="424"/>
        <end position="512"/>
    </location>
</feature>